<name>A0A821HKS5_9BILA</name>
<evidence type="ECO:0000313" key="2">
    <source>
        <dbReference type="Proteomes" id="UP000663873"/>
    </source>
</evidence>
<protein>
    <submittedName>
        <fullName evidence="1">Uncharacterized protein</fullName>
    </submittedName>
</protein>
<gene>
    <name evidence="1" type="ORF">UJA718_LOCUS35508</name>
</gene>
<proteinExistence type="predicted"/>
<organism evidence="1 2">
    <name type="scientific">Rotaria socialis</name>
    <dbReference type="NCBI Taxonomy" id="392032"/>
    <lineage>
        <taxon>Eukaryota</taxon>
        <taxon>Metazoa</taxon>
        <taxon>Spiralia</taxon>
        <taxon>Gnathifera</taxon>
        <taxon>Rotifera</taxon>
        <taxon>Eurotatoria</taxon>
        <taxon>Bdelloidea</taxon>
        <taxon>Philodinida</taxon>
        <taxon>Philodinidae</taxon>
        <taxon>Rotaria</taxon>
    </lineage>
</organism>
<keyword evidence="2" id="KW-1185">Reference proteome</keyword>
<comment type="caution">
    <text evidence="1">The sequence shown here is derived from an EMBL/GenBank/DDBJ whole genome shotgun (WGS) entry which is preliminary data.</text>
</comment>
<accession>A0A821HKS5</accession>
<reference evidence="1" key="1">
    <citation type="submission" date="2021-02" db="EMBL/GenBank/DDBJ databases">
        <authorList>
            <person name="Nowell W R."/>
        </authorList>
    </citation>
    <scope>NUCLEOTIDE SEQUENCE</scope>
</reference>
<dbReference type="AlphaFoldDB" id="A0A821HKS5"/>
<dbReference type="EMBL" id="CAJOBP010033259">
    <property type="protein sequence ID" value="CAF4686198.1"/>
    <property type="molecule type" value="Genomic_DNA"/>
</dbReference>
<sequence>MTQSWQLINLQFKTQAEAIVDIYTTISEILPPVVQSLQTINQVIEEINRNVIDENERQRKQIIFTTIKETIFSLNSRLCLLTDHQQKLKTLMDKKKFIAESTHIADIDILLSIHIPQLLILTGVGSKIRNLPKTTSYH</sequence>
<dbReference type="Proteomes" id="UP000663873">
    <property type="component" value="Unassembled WGS sequence"/>
</dbReference>
<evidence type="ECO:0000313" key="1">
    <source>
        <dbReference type="EMBL" id="CAF4686198.1"/>
    </source>
</evidence>